<dbReference type="InterPro" id="IPR034151">
    <property type="entry name" value="TOPRIM_DnaG_bac"/>
</dbReference>
<dbReference type="Pfam" id="PF08275">
    <property type="entry name" value="DNAG_N"/>
    <property type="match status" value="1"/>
</dbReference>
<dbReference type="GO" id="GO:0006269">
    <property type="term" value="P:DNA replication, synthesis of primer"/>
    <property type="evidence" value="ECO:0007669"/>
    <property type="project" value="TreeGrafter"/>
</dbReference>
<organism evidence="2 3">
    <name type="scientific">Funneliformis geosporum</name>
    <dbReference type="NCBI Taxonomy" id="1117311"/>
    <lineage>
        <taxon>Eukaryota</taxon>
        <taxon>Fungi</taxon>
        <taxon>Fungi incertae sedis</taxon>
        <taxon>Mucoromycota</taxon>
        <taxon>Glomeromycotina</taxon>
        <taxon>Glomeromycetes</taxon>
        <taxon>Glomerales</taxon>
        <taxon>Glomeraceae</taxon>
        <taxon>Funneliformis</taxon>
    </lineage>
</organism>
<evidence type="ECO:0000259" key="1">
    <source>
        <dbReference type="PROSITE" id="PS50880"/>
    </source>
</evidence>
<reference evidence="2" key="1">
    <citation type="submission" date="2022-08" db="EMBL/GenBank/DDBJ databases">
        <authorList>
            <person name="Kallberg Y."/>
            <person name="Tangrot J."/>
            <person name="Rosling A."/>
        </authorList>
    </citation>
    <scope>NUCLEOTIDE SEQUENCE</scope>
    <source>
        <strain evidence="2">Wild A</strain>
    </source>
</reference>
<dbReference type="SMART" id="SM00493">
    <property type="entry name" value="TOPRIM"/>
    <property type="match status" value="1"/>
</dbReference>
<dbReference type="InterPro" id="IPR006171">
    <property type="entry name" value="TOPRIM_dom"/>
</dbReference>
<gene>
    <name evidence="2" type="ORF">FWILDA_LOCUS138</name>
</gene>
<dbReference type="PANTHER" id="PTHR30313">
    <property type="entry name" value="DNA PRIMASE"/>
    <property type="match status" value="1"/>
</dbReference>
<dbReference type="InterPro" id="IPR050219">
    <property type="entry name" value="DnaG_primase"/>
</dbReference>
<evidence type="ECO:0000313" key="3">
    <source>
        <dbReference type="Proteomes" id="UP001153678"/>
    </source>
</evidence>
<dbReference type="PROSITE" id="PS50880">
    <property type="entry name" value="TOPRIM"/>
    <property type="match status" value="1"/>
</dbReference>
<dbReference type="SUPFAM" id="SSF56731">
    <property type="entry name" value="DNA primase core"/>
    <property type="match status" value="1"/>
</dbReference>
<protein>
    <submittedName>
        <fullName evidence="2">15271_t:CDS:1</fullName>
    </submittedName>
</protein>
<dbReference type="EMBL" id="CAMKVN010000008">
    <property type="protein sequence ID" value="CAI2161611.1"/>
    <property type="molecule type" value="Genomic_DNA"/>
</dbReference>
<dbReference type="AlphaFoldDB" id="A0A9W4WH96"/>
<dbReference type="GO" id="GO:0005737">
    <property type="term" value="C:cytoplasm"/>
    <property type="evidence" value="ECO:0007669"/>
    <property type="project" value="TreeGrafter"/>
</dbReference>
<evidence type="ECO:0000313" key="2">
    <source>
        <dbReference type="EMBL" id="CAI2161611.1"/>
    </source>
</evidence>
<proteinExistence type="predicted"/>
<dbReference type="InterPro" id="IPR037068">
    <property type="entry name" value="DNA_primase_core_N_sf"/>
</dbReference>
<dbReference type="InterPro" id="IPR013264">
    <property type="entry name" value="DNAG_N"/>
</dbReference>
<dbReference type="PANTHER" id="PTHR30313:SF2">
    <property type="entry name" value="DNA PRIMASE"/>
    <property type="match status" value="1"/>
</dbReference>
<comment type="caution">
    <text evidence="2">The sequence shown here is derived from an EMBL/GenBank/DDBJ whole genome shotgun (WGS) entry which is preliminary data.</text>
</comment>
<dbReference type="OrthoDB" id="10047023at2759"/>
<name>A0A9W4WH96_9GLOM</name>
<dbReference type="CDD" id="cd03364">
    <property type="entry name" value="TOPRIM_DnaG_primases"/>
    <property type="match status" value="1"/>
</dbReference>
<feature type="domain" description="Toprim" evidence="1">
    <location>
        <begin position="182"/>
        <end position="265"/>
    </location>
</feature>
<dbReference type="Gene3D" id="3.90.980.10">
    <property type="entry name" value="DNA primase, catalytic core, N-terminal domain"/>
    <property type="match status" value="1"/>
</dbReference>
<accession>A0A9W4WH96</accession>
<keyword evidence="3" id="KW-1185">Reference proteome</keyword>
<sequence>MRYKDLLNTNDILHLLTTKLNFTPKQMGKTQYKKIGLEESLVEISKLGYFSLAGWQEKKKQEQKGKNRVFYLNSLVTDIYQHNLFTIPGQEVLNYLQKKRRLDHLMVTRFSLGDNRTSDFFLENQLIIPLANEEGKIIAFAGRKIEESEVSEGKYKYLPSHQHYHKSSLLYNYSTVKKSREEEIYLVEGFFDVISLTGLGIENCAAMLGTNLSEEQIKLLADLQKKIILFLDGDKAGKEATISALVKLLLREIDCETIKGNYEEDPDEICRQHNKEYIQSFLKKRENPYLFILDYYFSK</sequence>
<dbReference type="Pfam" id="PF13155">
    <property type="entry name" value="Toprim_2"/>
    <property type="match status" value="1"/>
</dbReference>
<dbReference type="Proteomes" id="UP001153678">
    <property type="component" value="Unassembled WGS sequence"/>
</dbReference>
<dbReference type="Gene3D" id="3.40.1360.10">
    <property type="match status" value="1"/>
</dbReference>